<dbReference type="OrthoDB" id="784889at2759"/>
<dbReference type="Proteomes" id="UP000594638">
    <property type="component" value="Unassembled WGS sequence"/>
</dbReference>
<dbReference type="EMBL" id="CACTIH010000107">
    <property type="protein sequence ID" value="CAA2954144.1"/>
    <property type="molecule type" value="Genomic_DNA"/>
</dbReference>
<protein>
    <submittedName>
        <fullName evidence="1">Protein TIME FOR COFFEE</fullName>
    </submittedName>
</protein>
<dbReference type="Gramene" id="OE9A092685T1">
    <property type="protein sequence ID" value="OE9A092685C1"/>
    <property type="gene ID" value="OE9A092685"/>
</dbReference>
<comment type="caution">
    <text evidence="1">The sequence shown here is derived from an EMBL/GenBank/DDBJ whole genome shotgun (WGS) entry which is preliminary data.</text>
</comment>
<keyword evidence="2" id="KW-1185">Reference proteome</keyword>
<evidence type="ECO:0000313" key="2">
    <source>
        <dbReference type="Proteomes" id="UP000594638"/>
    </source>
</evidence>
<proteinExistence type="predicted"/>
<name>A0A8S0PJM3_OLEEU</name>
<sequence>MQLSGTAQIKEPTCFPGSIVTSSVPNNNCVYSQISVYQNNSSVSTQWQNIARITVPGISSVSATSSLANIPQRQPRNSQGQTQISFRSGLFSDSSFQGQLTAANNPAASLVVGSPSNSPVLKNMEPSPNRPSQKSFPVCGRNVLPILSTYPNRQSSSTDNFITVLKPHRTFLGSEVHIKRNNYSEGMKVGIAILKFNYKLTPTNLYFCQSDNDDEYILD</sequence>
<reference evidence="1 2" key="1">
    <citation type="submission" date="2019-12" db="EMBL/GenBank/DDBJ databases">
        <authorList>
            <person name="Alioto T."/>
            <person name="Alioto T."/>
            <person name="Gomez Garrido J."/>
        </authorList>
    </citation>
    <scope>NUCLEOTIDE SEQUENCE [LARGE SCALE GENOMIC DNA]</scope>
</reference>
<evidence type="ECO:0000313" key="1">
    <source>
        <dbReference type="EMBL" id="CAA2954144.1"/>
    </source>
</evidence>
<organism evidence="1 2">
    <name type="scientific">Olea europaea subsp. europaea</name>
    <dbReference type="NCBI Taxonomy" id="158383"/>
    <lineage>
        <taxon>Eukaryota</taxon>
        <taxon>Viridiplantae</taxon>
        <taxon>Streptophyta</taxon>
        <taxon>Embryophyta</taxon>
        <taxon>Tracheophyta</taxon>
        <taxon>Spermatophyta</taxon>
        <taxon>Magnoliopsida</taxon>
        <taxon>eudicotyledons</taxon>
        <taxon>Gunneridae</taxon>
        <taxon>Pentapetalae</taxon>
        <taxon>asterids</taxon>
        <taxon>lamiids</taxon>
        <taxon>Lamiales</taxon>
        <taxon>Oleaceae</taxon>
        <taxon>Oleeae</taxon>
        <taxon>Olea</taxon>
    </lineage>
</organism>
<gene>
    <name evidence="1" type="ORF">OLEA9_A092685</name>
</gene>
<accession>A0A8S0PJM3</accession>
<dbReference type="AlphaFoldDB" id="A0A8S0PJM3"/>